<evidence type="ECO:0000259" key="1">
    <source>
        <dbReference type="PROSITE" id="PS51186"/>
    </source>
</evidence>
<organism evidence="2 3">
    <name type="scientific">Coprinellus micaceus</name>
    <name type="common">Glistening ink-cap mushroom</name>
    <name type="synonym">Coprinus micaceus</name>
    <dbReference type="NCBI Taxonomy" id="71717"/>
    <lineage>
        <taxon>Eukaryota</taxon>
        <taxon>Fungi</taxon>
        <taxon>Dikarya</taxon>
        <taxon>Basidiomycota</taxon>
        <taxon>Agaricomycotina</taxon>
        <taxon>Agaricomycetes</taxon>
        <taxon>Agaricomycetidae</taxon>
        <taxon>Agaricales</taxon>
        <taxon>Agaricineae</taxon>
        <taxon>Psathyrellaceae</taxon>
        <taxon>Coprinellus</taxon>
    </lineage>
</organism>
<dbReference type="AlphaFoldDB" id="A0A4Y7SRJ9"/>
<name>A0A4Y7SRJ9_COPMI</name>
<dbReference type="InterPro" id="IPR000182">
    <property type="entry name" value="GNAT_dom"/>
</dbReference>
<dbReference type="PANTHER" id="PTHR42791:SF1">
    <property type="entry name" value="N-ACETYLTRANSFERASE DOMAIN-CONTAINING PROTEIN"/>
    <property type="match status" value="1"/>
</dbReference>
<dbReference type="Pfam" id="PF13508">
    <property type="entry name" value="Acetyltransf_7"/>
    <property type="match status" value="1"/>
</dbReference>
<protein>
    <recommendedName>
        <fullName evidence="1">N-acetyltransferase domain-containing protein</fullName>
    </recommendedName>
</protein>
<dbReference type="PANTHER" id="PTHR42791">
    <property type="entry name" value="GNAT FAMILY ACETYLTRANSFERASE"/>
    <property type="match status" value="1"/>
</dbReference>
<accession>A0A4Y7SRJ9</accession>
<reference evidence="2 3" key="1">
    <citation type="journal article" date="2019" name="Nat. Ecol. Evol.">
        <title>Megaphylogeny resolves global patterns of mushroom evolution.</title>
        <authorList>
            <person name="Varga T."/>
            <person name="Krizsan K."/>
            <person name="Foldi C."/>
            <person name="Dima B."/>
            <person name="Sanchez-Garcia M."/>
            <person name="Sanchez-Ramirez S."/>
            <person name="Szollosi G.J."/>
            <person name="Szarkandi J.G."/>
            <person name="Papp V."/>
            <person name="Albert L."/>
            <person name="Andreopoulos W."/>
            <person name="Angelini C."/>
            <person name="Antonin V."/>
            <person name="Barry K.W."/>
            <person name="Bougher N.L."/>
            <person name="Buchanan P."/>
            <person name="Buyck B."/>
            <person name="Bense V."/>
            <person name="Catcheside P."/>
            <person name="Chovatia M."/>
            <person name="Cooper J."/>
            <person name="Damon W."/>
            <person name="Desjardin D."/>
            <person name="Finy P."/>
            <person name="Geml J."/>
            <person name="Haridas S."/>
            <person name="Hughes K."/>
            <person name="Justo A."/>
            <person name="Karasinski D."/>
            <person name="Kautmanova I."/>
            <person name="Kiss B."/>
            <person name="Kocsube S."/>
            <person name="Kotiranta H."/>
            <person name="LaButti K.M."/>
            <person name="Lechner B.E."/>
            <person name="Liimatainen K."/>
            <person name="Lipzen A."/>
            <person name="Lukacs Z."/>
            <person name="Mihaltcheva S."/>
            <person name="Morgado L.N."/>
            <person name="Niskanen T."/>
            <person name="Noordeloos M.E."/>
            <person name="Ohm R.A."/>
            <person name="Ortiz-Santana B."/>
            <person name="Ovrebo C."/>
            <person name="Racz N."/>
            <person name="Riley R."/>
            <person name="Savchenko A."/>
            <person name="Shiryaev A."/>
            <person name="Soop K."/>
            <person name="Spirin V."/>
            <person name="Szebenyi C."/>
            <person name="Tomsovsky M."/>
            <person name="Tulloss R.E."/>
            <person name="Uehling J."/>
            <person name="Grigoriev I.V."/>
            <person name="Vagvolgyi C."/>
            <person name="Papp T."/>
            <person name="Martin F.M."/>
            <person name="Miettinen O."/>
            <person name="Hibbett D.S."/>
            <person name="Nagy L.G."/>
        </authorList>
    </citation>
    <scope>NUCLEOTIDE SEQUENCE [LARGE SCALE GENOMIC DNA]</scope>
    <source>
        <strain evidence="2 3">FP101781</strain>
    </source>
</reference>
<feature type="domain" description="N-acetyltransferase" evidence="1">
    <location>
        <begin position="95"/>
        <end position="234"/>
    </location>
</feature>
<evidence type="ECO:0000313" key="3">
    <source>
        <dbReference type="Proteomes" id="UP000298030"/>
    </source>
</evidence>
<dbReference type="InterPro" id="IPR016181">
    <property type="entry name" value="Acyl_CoA_acyltransferase"/>
</dbReference>
<dbReference type="GO" id="GO:0016747">
    <property type="term" value="F:acyltransferase activity, transferring groups other than amino-acyl groups"/>
    <property type="evidence" value="ECO:0007669"/>
    <property type="project" value="InterPro"/>
</dbReference>
<dbReference type="Gene3D" id="3.40.630.30">
    <property type="match status" value="1"/>
</dbReference>
<dbReference type="OrthoDB" id="4738875at2759"/>
<dbReference type="PROSITE" id="PS51186">
    <property type="entry name" value="GNAT"/>
    <property type="match status" value="1"/>
</dbReference>
<comment type="caution">
    <text evidence="2">The sequence shown here is derived from an EMBL/GenBank/DDBJ whole genome shotgun (WGS) entry which is preliminary data.</text>
</comment>
<keyword evidence="3" id="KW-1185">Reference proteome</keyword>
<dbReference type="InterPro" id="IPR052523">
    <property type="entry name" value="Trichothecene_AcTrans"/>
</dbReference>
<proteinExistence type="predicted"/>
<dbReference type="CDD" id="cd04301">
    <property type="entry name" value="NAT_SF"/>
    <property type="match status" value="1"/>
</dbReference>
<evidence type="ECO:0000313" key="2">
    <source>
        <dbReference type="EMBL" id="TEB24493.1"/>
    </source>
</evidence>
<dbReference type="Proteomes" id="UP000298030">
    <property type="component" value="Unassembled WGS sequence"/>
</dbReference>
<dbReference type="SUPFAM" id="SSF55729">
    <property type="entry name" value="Acyl-CoA N-acyltransferases (Nat)"/>
    <property type="match status" value="1"/>
</dbReference>
<sequence>MNPDRRVSVKVSQAKKLSDEDIDRIVELLKAVFKDDPFDAMLVGGDLSLQPLQIRSTVEAAAIAGIVHIASAPSLSQDADNQKDGTTNPGQLVGVALSFGPGQALNATMEQRAAGWDAFLGVIPESLRSWWDDYYGPLVSTGAKEAFGHDYRDRALKLSLFGVLPDHRGMGVGKALFLAIEDEAKQGRCPIVLQTQTETNVKIYTKLGFETKKATVVESSFGCSDFWFMEKRLRSGSSGRAPDA</sequence>
<dbReference type="EMBL" id="QPFP01000066">
    <property type="protein sequence ID" value="TEB24493.1"/>
    <property type="molecule type" value="Genomic_DNA"/>
</dbReference>
<gene>
    <name evidence="2" type="ORF">FA13DRAFT_1817929</name>
</gene>
<dbReference type="STRING" id="71717.A0A4Y7SRJ9"/>